<dbReference type="STRING" id="1618333.UR93_C0005G0010"/>
<evidence type="ECO:0000313" key="1">
    <source>
        <dbReference type="EMBL" id="KKP88954.1"/>
    </source>
</evidence>
<proteinExistence type="predicted"/>
<reference evidence="1 2" key="1">
    <citation type="journal article" date="2015" name="Nature">
        <title>rRNA introns, odd ribosomes, and small enigmatic genomes across a large radiation of phyla.</title>
        <authorList>
            <person name="Brown C.T."/>
            <person name="Hug L.A."/>
            <person name="Thomas B.C."/>
            <person name="Sharon I."/>
            <person name="Castelle C.J."/>
            <person name="Singh A."/>
            <person name="Wilkins M.J."/>
            <person name="Williams K.H."/>
            <person name="Banfield J.F."/>
        </authorList>
    </citation>
    <scope>NUCLEOTIDE SEQUENCE [LARGE SCALE GENOMIC DNA]</scope>
</reference>
<accession>A0A0G0D409</accession>
<dbReference type="EMBL" id="LBRB01000005">
    <property type="protein sequence ID" value="KKP88954.1"/>
    <property type="molecule type" value="Genomic_DNA"/>
</dbReference>
<dbReference type="PANTHER" id="PTHR36842">
    <property type="entry name" value="PROTEIN TOLB HOMOLOG"/>
    <property type="match status" value="1"/>
</dbReference>
<evidence type="ECO:0008006" key="3">
    <source>
        <dbReference type="Google" id="ProtNLM"/>
    </source>
</evidence>
<name>A0A0G0D409_9BACT</name>
<dbReference type="Gene3D" id="2.120.10.30">
    <property type="entry name" value="TolB, C-terminal domain"/>
    <property type="match status" value="1"/>
</dbReference>
<dbReference type="AlphaFoldDB" id="A0A0G0D409"/>
<sequence length="506" mass="57464">MLIAILVLIWQTDSYSFLLLKIFPAKLEVKITDENNETVIGAKGNINGIDKISDNQGLLIINNLHAGTYKLLITTSGFDNYEEKIKLKKGVNNKLVQLRKTIVTDNVSITTKNYINGQTIKGVKIKILGEERETDEKGIALFEKIAIDDHKVTIEKEGYNKIEKNIIFSDNKDQVIEIVPSGKLYFVSNRDGGKKGVYLANYDGTELSQLVKRLGEGEDYNAQSSPDKNWVVFMSTRDQEKKADGTFRDYIYLIKSSGESLKKIGNQYSINGVRWSSDNKYIAWIGKEGQDDFSNKLYIYNVTSESTIKLAENGGLNSFAFSFSGKTISWIQNTIYGDINSEKGTYIYRFSNNSTKKITDSSVSDLKYSQDNQYLLYSYYDTEESKTLYKQYNIETGNISNYTPDSANSRRERIFTQDGNIEIFKETRDGKTDLFLKEKSTNVEKNITNLGTVSGDFYFVNNENYIIFSSVKTAETANYITSTGSSIPKKIVDVFLTQNYFYPEGY</sequence>
<evidence type="ECO:0000313" key="2">
    <source>
        <dbReference type="Proteomes" id="UP000034316"/>
    </source>
</evidence>
<dbReference type="PANTHER" id="PTHR36842:SF1">
    <property type="entry name" value="PROTEIN TOLB"/>
    <property type="match status" value="1"/>
</dbReference>
<organism evidence="1 2">
    <name type="scientific">Berkelbacteria bacterium GW2011_GWA2_35_9</name>
    <dbReference type="NCBI Taxonomy" id="1618333"/>
    <lineage>
        <taxon>Bacteria</taxon>
        <taxon>Candidatus Berkelbacteria</taxon>
    </lineage>
</organism>
<comment type="caution">
    <text evidence="1">The sequence shown here is derived from an EMBL/GenBank/DDBJ whole genome shotgun (WGS) entry which is preliminary data.</text>
</comment>
<dbReference type="InterPro" id="IPR011042">
    <property type="entry name" value="6-blade_b-propeller_TolB-like"/>
</dbReference>
<protein>
    <recommendedName>
        <fullName evidence="3">PEGA domain-containing protein</fullName>
    </recommendedName>
</protein>
<dbReference type="Proteomes" id="UP000034316">
    <property type="component" value="Unassembled WGS sequence"/>
</dbReference>
<gene>
    <name evidence="1" type="ORF">UR93_C0005G0010</name>
</gene>
<dbReference type="SUPFAM" id="SSF69304">
    <property type="entry name" value="Tricorn protease N-terminal domain"/>
    <property type="match status" value="1"/>
</dbReference>